<accession>A0A1E3LW54</accession>
<evidence type="ECO:0000313" key="2">
    <source>
        <dbReference type="Proteomes" id="UP000094487"/>
    </source>
</evidence>
<dbReference type="EMBL" id="MDDS01000022">
    <property type="protein sequence ID" value="ODP37959.1"/>
    <property type="molecule type" value="Genomic_DNA"/>
</dbReference>
<dbReference type="Proteomes" id="UP000094487">
    <property type="component" value="Unassembled WGS sequence"/>
</dbReference>
<gene>
    <name evidence="1" type="ORF">BFL28_16330</name>
</gene>
<organism evidence="1 2">
    <name type="scientific">Sphingomonas turrisvirgatae</name>
    <dbReference type="NCBI Taxonomy" id="1888892"/>
    <lineage>
        <taxon>Bacteria</taxon>
        <taxon>Pseudomonadati</taxon>
        <taxon>Pseudomonadota</taxon>
        <taxon>Alphaproteobacteria</taxon>
        <taxon>Sphingomonadales</taxon>
        <taxon>Sphingomonadaceae</taxon>
        <taxon>Sphingomonas</taxon>
    </lineage>
</organism>
<name>A0A1E3LW54_9SPHN</name>
<evidence type="ECO:0000313" key="1">
    <source>
        <dbReference type="EMBL" id="ODP37959.1"/>
    </source>
</evidence>
<dbReference type="AlphaFoldDB" id="A0A1E3LW54"/>
<reference evidence="1 2" key="1">
    <citation type="submission" date="2016-08" db="EMBL/GenBank/DDBJ databases">
        <title>Draft genome of the agarase producing Sphingomonas sp. MCT13.</title>
        <authorList>
            <person name="D'Andrea M.M."/>
            <person name="Rossolini G.M."/>
            <person name="Thaller M.C."/>
        </authorList>
    </citation>
    <scope>NUCLEOTIDE SEQUENCE [LARGE SCALE GENOMIC DNA]</scope>
    <source>
        <strain evidence="1 2">MCT13</strain>
    </source>
</reference>
<dbReference type="RefSeq" id="WP_069320307.1">
    <property type="nucleotide sequence ID" value="NZ_MDDS01000022.1"/>
</dbReference>
<sequence length="259" mass="28297">MSGAESSDEGSATDILRPKRRFSFAGLGRGSDGQRGFLAEVGIIVLGVLVALSGEQAVQALRWSHLVGQQREVLSDELRGALTEASVRLLQRPCFDRRLQELRVVLERNRLGAPLDLRGKLGAPTYSRTSTGAWATALNSETLDHMPLAERQKWGAAFEGGGELAEVYKAENEVWVELSQIDHAALLQSEDWAALRTAFARAHALNDRAVFLSDWALKNNSKGLSPYPVTLQQIVSLKEATRAFCKPLLAKSSLDTSSK</sequence>
<keyword evidence="2" id="KW-1185">Reference proteome</keyword>
<proteinExistence type="predicted"/>
<protein>
    <submittedName>
        <fullName evidence="1">Uncharacterized protein</fullName>
    </submittedName>
</protein>
<comment type="caution">
    <text evidence="1">The sequence shown here is derived from an EMBL/GenBank/DDBJ whole genome shotgun (WGS) entry which is preliminary data.</text>
</comment>